<dbReference type="InParanoid" id="G4TDR6"/>
<feature type="region of interest" description="Disordered" evidence="1">
    <location>
        <begin position="1"/>
        <end position="87"/>
    </location>
</feature>
<dbReference type="OMA" id="DVMHEIK"/>
<reference evidence="2 3" key="1">
    <citation type="journal article" date="2011" name="PLoS Pathog.">
        <title>Endophytic Life Strategies Decoded by Genome and Transcriptome Analyses of the Mutualistic Root Symbiont Piriformospora indica.</title>
        <authorList>
            <person name="Zuccaro A."/>
            <person name="Lahrmann U."/>
            <person name="Guldener U."/>
            <person name="Langen G."/>
            <person name="Pfiffi S."/>
            <person name="Biedenkopf D."/>
            <person name="Wong P."/>
            <person name="Samans B."/>
            <person name="Grimm C."/>
            <person name="Basiewicz M."/>
            <person name="Murat C."/>
            <person name="Martin F."/>
            <person name="Kogel K.H."/>
        </authorList>
    </citation>
    <scope>NUCLEOTIDE SEQUENCE [LARGE SCALE GENOMIC DNA]</scope>
    <source>
        <strain evidence="2 3">DSM 11827</strain>
    </source>
</reference>
<dbReference type="PANTHER" id="PTHR33099:SF7">
    <property type="entry name" value="MYND-TYPE DOMAIN-CONTAINING PROTEIN"/>
    <property type="match status" value="1"/>
</dbReference>
<dbReference type="AlphaFoldDB" id="G4TDR6"/>
<evidence type="ECO:0000256" key="1">
    <source>
        <dbReference type="SAM" id="MobiDB-lite"/>
    </source>
</evidence>
<feature type="region of interest" description="Disordered" evidence="1">
    <location>
        <begin position="1108"/>
        <end position="1203"/>
    </location>
</feature>
<feature type="compositionally biased region" description="Polar residues" evidence="1">
    <location>
        <begin position="1132"/>
        <end position="1160"/>
    </location>
</feature>
<evidence type="ECO:0000313" key="3">
    <source>
        <dbReference type="Proteomes" id="UP000007148"/>
    </source>
</evidence>
<dbReference type="Gene3D" id="2.60.120.620">
    <property type="entry name" value="q2cbj1_9rhob like domain"/>
    <property type="match status" value="1"/>
</dbReference>
<feature type="compositionally biased region" description="Polar residues" evidence="1">
    <location>
        <begin position="1109"/>
        <end position="1123"/>
    </location>
</feature>
<comment type="caution">
    <text evidence="2">The sequence shown here is derived from an EMBL/GenBank/DDBJ whole genome shotgun (WGS) entry which is preliminary data.</text>
</comment>
<dbReference type="HOGENOM" id="CLU_266980_0_0_1"/>
<gene>
    <name evidence="2" type="ORF">PIIN_03355</name>
</gene>
<dbReference type="OrthoDB" id="124582at2759"/>
<feature type="compositionally biased region" description="Acidic residues" evidence="1">
    <location>
        <begin position="15"/>
        <end position="78"/>
    </location>
</feature>
<dbReference type="Proteomes" id="UP000007148">
    <property type="component" value="Unassembled WGS sequence"/>
</dbReference>
<sequence length="1203" mass="134131">MGRFNRAYGRSTYSDESEEDNSDEGPSEKLDDEAPTTEVDDVSTENESEDHDHEDEENEEGEDGNEDSEASEMGEDEANPGSTPTYVDIPSELLHVLTRSAPQNEGSFATICPFEEAPNPGLKLDGVGTIGLPLGPDIAEKIIKSCNRASYGKGTQTIVDDAVRKTWELDATKVTFSNPKWNLWMEKTVVPQICASLGVNFEISQPQAELYKLLIYETGSHFLSHQDTEKVPGMFATIVVVLPSPFTGGELRLKHAGETKIMDIASASEYTTHVAAWYTDVYHAIQPIESGYRLALSYNLIHKSAPSLKPILGSGSNELRQILLSWKRMGQPTKLVYTFKHMYSENNLRSAALKGKDASVVRRIRGVAKELHLRMCLVNIELHRRGGVVNDCVDLNGKSIDLVEDLDLGNQDEYVNKKLGDGEPDDQEYEGYSGNEAGMMDVWYRRTVLLIWPPAHDFDVCIGNIDAYARQALCTIKSGRPAKEEQKITQRLLKWTADNRSHISNQSSTTGKVLGAMCEAAIQREDPKLWTKACIAAGADFNINIITTPVIIQAAQTMGLDSLKEFLERAFKNGIIDSLRFELVDSLIVLAQNTSNKELLEWANVHRRGILYSLHSADSGVIPYLIEYARTDGCAFLMDMYLQKLKPSPDFWKDFMARLRAEKDSISHNTSEMDNVIQRFIIIIVEEGERLPMTSLPSRRHNKIEDLQKIALLWFGSVEEGLNALPESMNAWFVKMASEWNKLISEDKKWVAQELIPQIARLIKRYSEAHDPPIPPGDSILEPFWGLVIKGTSEYLDRDNLDVLVIGVQHVDYSMASRACKLRRSGKFTPLKHYRLSTNLRKYAMRDEDYLHQLAIQAHQMAQQEAPPNPHLETLSKLVVGILATDVEIKNWHPPPSVNVSSCRDIFHTAIQCEAQDALNPLFLQIKQLTPTPPKIEEFTKFALPFIDSSVREHQSTGTLWPSEPLSTFVSDTFISLIQTLGPNLNKSVPIPQLDGFGCGCEHCLSLRTFFRNQRSTISISASQDTRKHLQRELESKASEFGFSWTTIKIGLPHTLQVAKSSSFSNGIGKMTRRELVMENLAKLGPLQVQRSIFGERWADISKKLAISESASSSATPTDQRSATEPAEENGTPASRQGPSRQATSGQGTSTSRTAKSSFAVTGGSGKKTKRSFQDADEGQASRAPPAKRSKQNQPIEIIELSD</sequence>
<dbReference type="eggNOG" id="ENOG502QWAB">
    <property type="taxonomic scope" value="Eukaryota"/>
</dbReference>
<name>G4TDR6_SERID</name>
<evidence type="ECO:0000313" key="2">
    <source>
        <dbReference type="EMBL" id="CCA69455.1"/>
    </source>
</evidence>
<protein>
    <submittedName>
        <fullName evidence="2">Uncharacterized protein</fullName>
    </submittedName>
</protein>
<keyword evidence="3" id="KW-1185">Reference proteome</keyword>
<dbReference type="PANTHER" id="PTHR33099">
    <property type="entry name" value="FE2OG DIOXYGENASE DOMAIN-CONTAINING PROTEIN"/>
    <property type="match status" value="1"/>
</dbReference>
<dbReference type="EMBL" id="CAFZ01000055">
    <property type="protein sequence ID" value="CCA69455.1"/>
    <property type="molecule type" value="Genomic_DNA"/>
</dbReference>
<accession>G4TDR6</accession>
<organism evidence="2 3">
    <name type="scientific">Serendipita indica (strain DSM 11827)</name>
    <name type="common">Root endophyte fungus</name>
    <name type="synonym">Piriformospora indica</name>
    <dbReference type="NCBI Taxonomy" id="1109443"/>
    <lineage>
        <taxon>Eukaryota</taxon>
        <taxon>Fungi</taxon>
        <taxon>Dikarya</taxon>
        <taxon>Basidiomycota</taxon>
        <taxon>Agaricomycotina</taxon>
        <taxon>Agaricomycetes</taxon>
        <taxon>Sebacinales</taxon>
        <taxon>Serendipitaceae</taxon>
        <taxon>Serendipita</taxon>
    </lineage>
</organism>
<proteinExistence type="predicted"/>